<proteinExistence type="predicted"/>
<dbReference type="PROSITE" id="PS01124">
    <property type="entry name" value="HTH_ARAC_FAMILY_2"/>
    <property type="match status" value="1"/>
</dbReference>
<evidence type="ECO:0000313" key="6">
    <source>
        <dbReference type="EMBL" id="MDL5154558.1"/>
    </source>
</evidence>
<keyword evidence="3" id="KW-0804">Transcription</keyword>
<organism evidence="6 7">
    <name type="scientific">Actinomycetospora termitidis</name>
    <dbReference type="NCBI Taxonomy" id="3053470"/>
    <lineage>
        <taxon>Bacteria</taxon>
        <taxon>Bacillati</taxon>
        <taxon>Actinomycetota</taxon>
        <taxon>Actinomycetes</taxon>
        <taxon>Pseudonocardiales</taxon>
        <taxon>Pseudonocardiaceae</taxon>
        <taxon>Actinomycetospora</taxon>
    </lineage>
</organism>
<dbReference type="Pfam" id="PF12833">
    <property type="entry name" value="HTH_18"/>
    <property type="match status" value="1"/>
</dbReference>
<gene>
    <name evidence="6" type="ORF">QRT03_01185</name>
</gene>
<dbReference type="Pfam" id="PF20240">
    <property type="entry name" value="DUF6597"/>
    <property type="match status" value="1"/>
</dbReference>
<feature type="domain" description="HTH araC/xylS-type" evidence="5">
    <location>
        <begin position="139"/>
        <end position="242"/>
    </location>
</feature>
<keyword evidence="2" id="KW-0238">DNA-binding</keyword>
<feature type="region of interest" description="Disordered" evidence="4">
    <location>
        <begin position="1"/>
        <end position="21"/>
    </location>
</feature>
<evidence type="ECO:0000313" key="7">
    <source>
        <dbReference type="Proteomes" id="UP001231924"/>
    </source>
</evidence>
<dbReference type="InterPro" id="IPR018060">
    <property type="entry name" value="HTH_AraC"/>
</dbReference>
<evidence type="ECO:0000256" key="1">
    <source>
        <dbReference type="ARBA" id="ARBA00023015"/>
    </source>
</evidence>
<evidence type="ECO:0000256" key="3">
    <source>
        <dbReference type="ARBA" id="ARBA00023163"/>
    </source>
</evidence>
<dbReference type="PANTHER" id="PTHR46796">
    <property type="entry name" value="HTH-TYPE TRANSCRIPTIONAL ACTIVATOR RHAS-RELATED"/>
    <property type="match status" value="1"/>
</dbReference>
<dbReference type="EMBL" id="JASVWF010000001">
    <property type="protein sequence ID" value="MDL5154558.1"/>
    <property type="molecule type" value="Genomic_DNA"/>
</dbReference>
<keyword evidence="7" id="KW-1185">Reference proteome</keyword>
<accession>A0ABT7M549</accession>
<dbReference type="PANTHER" id="PTHR46796:SF15">
    <property type="entry name" value="BLL1074 PROTEIN"/>
    <property type="match status" value="1"/>
</dbReference>
<keyword evidence="1" id="KW-0805">Transcription regulation</keyword>
<evidence type="ECO:0000259" key="5">
    <source>
        <dbReference type="PROSITE" id="PS01124"/>
    </source>
</evidence>
<dbReference type="InterPro" id="IPR046532">
    <property type="entry name" value="DUF6597"/>
</dbReference>
<dbReference type="Proteomes" id="UP001231924">
    <property type="component" value="Unassembled WGS sequence"/>
</dbReference>
<protein>
    <submittedName>
        <fullName evidence="6">Helix-turn-helix domain-containing protein</fullName>
    </submittedName>
</protein>
<dbReference type="RefSeq" id="WP_286050589.1">
    <property type="nucleotide sequence ID" value="NZ_JASVWF010000001.1"/>
</dbReference>
<name>A0ABT7M549_9PSEU</name>
<dbReference type="SMART" id="SM00342">
    <property type="entry name" value="HTH_ARAC"/>
    <property type="match status" value="1"/>
</dbReference>
<evidence type="ECO:0000256" key="2">
    <source>
        <dbReference type="ARBA" id="ARBA00023125"/>
    </source>
</evidence>
<sequence>MRDEREIGGAWRRHQRHQRREPPADLATWADHLWSATWDYASPYAQKIAPSAVVHLTARDGAPPEWHGPTTRHVVRELTGRGGVVGIALRPGLARDLVGRPVSTLADTAVAADGPAGMHDLDALAAWLRARVPVAPSPDALVAAEAVELARDDPNLRRVEDLAARCGRHPRRLQRLFAEHVGVGPKAVLRWYRLGEVTRRMASGRPIAWAALAHDLGYADQAHLVRDVTALLGESPTAYAARYPRAEIL</sequence>
<comment type="caution">
    <text evidence="6">The sequence shown here is derived from an EMBL/GenBank/DDBJ whole genome shotgun (WGS) entry which is preliminary data.</text>
</comment>
<dbReference type="InterPro" id="IPR050204">
    <property type="entry name" value="AraC_XylS_family_regulators"/>
</dbReference>
<evidence type="ECO:0000256" key="4">
    <source>
        <dbReference type="SAM" id="MobiDB-lite"/>
    </source>
</evidence>
<reference evidence="6 7" key="1">
    <citation type="submission" date="2023-06" db="EMBL/GenBank/DDBJ databases">
        <title>Actinomycetospora Odt1-22.</title>
        <authorList>
            <person name="Supong K."/>
        </authorList>
    </citation>
    <scope>NUCLEOTIDE SEQUENCE [LARGE SCALE GENOMIC DNA]</scope>
    <source>
        <strain evidence="6 7">Odt1-22</strain>
    </source>
</reference>
<dbReference type="Gene3D" id="1.10.10.60">
    <property type="entry name" value="Homeodomain-like"/>
    <property type="match status" value="1"/>
</dbReference>